<name>A0A0A9EQ25_ARUDO</name>
<reference evidence="1" key="1">
    <citation type="submission" date="2014-09" db="EMBL/GenBank/DDBJ databases">
        <authorList>
            <person name="Magalhaes I.L.F."/>
            <person name="Oliveira U."/>
            <person name="Santos F.R."/>
            <person name="Vidigal T.H.D.A."/>
            <person name="Brescovit A.D."/>
            <person name="Santos A.J."/>
        </authorList>
    </citation>
    <scope>NUCLEOTIDE SEQUENCE</scope>
    <source>
        <tissue evidence="1">Shoot tissue taken approximately 20 cm above the soil surface</tissue>
    </source>
</reference>
<sequence length="12" mass="1632">MYIWRNKKDKFC</sequence>
<reference evidence="1" key="2">
    <citation type="journal article" date="2015" name="Data Brief">
        <title>Shoot transcriptome of the giant reed, Arundo donax.</title>
        <authorList>
            <person name="Barrero R.A."/>
            <person name="Guerrero F.D."/>
            <person name="Moolhuijzen P."/>
            <person name="Goolsby J.A."/>
            <person name="Tidwell J."/>
            <person name="Bellgard S.E."/>
            <person name="Bellgard M.I."/>
        </authorList>
    </citation>
    <scope>NUCLEOTIDE SEQUENCE</scope>
    <source>
        <tissue evidence="1">Shoot tissue taken approximately 20 cm above the soil surface</tissue>
    </source>
</reference>
<accession>A0A0A9EQ25</accession>
<proteinExistence type="predicted"/>
<organism evidence="1">
    <name type="scientific">Arundo donax</name>
    <name type="common">Giant reed</name>
    <name type="synonym">Donax arundinaceus</name>
    <dbReference type="NCBI Taxonomy" id="35708"/>
    <lineage>
        <taxon>Eukaryota</taxon>
        <taxon>Viridiplantae</taxon>
        <taxon>Streptophyta</taxon>
        <taxon>Embryophyta</taxon>
        <taxon>Tracheophyta</taxon>
        <taxon>Spermatophyta</taxon>
        <taxon>Magnoliopsida</taxon>
        <taxon>Liliopsida</taxon>
        <taxon>Poales</taxon>
        <taxon>Poaceae</taxon>
        <taxon>PACMAD clade</taxon>
        <taxon>Arundinoideae</taxon>
        <taxon>Arundineae</taxon>
        <taxon>Arundo</taxon>
    </lineage>
</organism>
<evidence type="ECO:0000313" key="1">
    <source>
        <dbReference type="EMBL" id="JAE02197.1"/>
    </source>
</evidence>
<protein>
    <submittedName>
        <fullName evidence="1">Uncharacterized protein</fullName>
    </submittedName>
</protein>
<dbReference type="EMBL" id="GBRH01195699">
    <property type="protein sequence ID" value="JAE02197.1"/>
    <property type="molecule type" value="Transcribed_RNA"/>
</dbReference>